<dbReference type="SUPFAM" id="SSF49899">
    <property type="entry name" value="Concanavalin A-like lectins/glucanases"/>
    <property type="match status" value="1"/>
</dbReference>
<dbReference type="PANTHER" id="PTHR33681">
    <property type="entry name" value="BINDING PROTEIN, PUTATIVE, EXPRESSED-RELATED"/>
    <property type="match status" value="1"/>
</dbReference>
<protein>
    <recommendedName>
        <fullName evidence="1">Alginate lyase 2 domain-containing protein</fullName>
    </recommendedName>
</protein>
<feature type="domain" description="Alginate lyase 2" evidence="1">
    <location>
        <begin position="188"/>
        <end position="342"/>
    </location>
</feature>
<evidence type="ECO:0000313" key="3">
    <source>
        <dbReference type="Proteomes" id="UP000612055"/>
    </source>
</evidence>
<proteinExistence type="predicted"/>
<dbReference type="AlphaFoldDB" id="A0A836BSP3"/>
<dbReference type="Gene3D" id="2.60.120.200">
    <property type="match status" value="1"/>
</dbReference>
<dbReference type="OrthoDB" id="535454at2759"/>
<dbReference type="InterPro" id="IPR014895">
    <property type="entry name" value="Alginate_lyase_2"/>
</dbReference>
<dbReference type="Proteomes" id="UP000612055">
    <property type="component" value="Unassembled WGS sequence"/>
</dbReference>
<dbReference type="PANTHER" id="PTHR33681:SF4">
    <property type="entry name" value="OS12G0171100 PROTEIN"/>
    <property type="match status" value="1"/>
</dbReference>
<evidence type="ECO:0000259" key="1">
    <source>
        <dbReference type="Pfam" id="PF08787"/>
    </source>
</evidence>
<dbReference type="InterPro" id="IPR013320">
    <property type="entry name" value="ConA-like_dom_sf"/>
</dbReference>
<sequence>MAHQVATKGCPPGWSPAVGTPYDAWPKPGTKECVQYSGCKWAGMFNSIDGGGSEPGSCRNGAQWLDGGMGDMACRIPESLVRSWSMAATYDRDRALLGRRLEVMVEGAPERSVVVEVMDVCSDDDCDGCCRDNTGDGRWRLIDLEKWPASQLLGFSPAGEKFDININKYPYDLKLSDRYSLTPLAGGDCEHRMWVYDTDKPFKSGSTTEPRTEMRIRNDYTSGVHSISFQLYVPSGTTGASVMQVFGGTGDYTTSLQLRVYDGKLLRYNSQILEENVHDRWIQINVAHDVKAHSIKIVVAGKPPLVVADRGTPAAGHYFKLGVYGQDGSSSRMEARYRSIQVL</sequence>
<dbReference type="EMBL" id="JAEHOE010000119">
    <property type="protein sequence ID" value="KAG2485983.1"/>
    <property type="molecule type" value="Genomic_DNA"/>
</dbReference>
<dbReference type="Pfam" id="PF08787">
    <property type="entry name" value="Alginate_lyase2"/>
    <property type="match status" value="1"/>
</dbReference>
<keyword evidence="3" id="KW-1185">Reference proteome</keyword>
<accession>A0A836BSP3</accession>
<evidence type="ECO:0000313" key="2">
    <source>
        <dbReference type="EMBL" id="KAG2485983.1"/>
    </source>
</evidence>
<comment type="caution">
    <text evidence="2">The sequence shown here is derived from an EMBL/GenBank/DDBJ whole genome shotgun (WGS) entry which is preliminary data.</text>
</comment>
<name>A0A836BSP3_9CHLO</name>
<gene>
    <name evidence="2" type="ORF">HYH03_015306</name>
</gene>
<reference evidence="2" key="1">
    <citation type="journal article" date="2020" name="bioRxiv">
        <title>Comparative genomics of Chlamydomonas.</title>
        <authorList>
            <person name="Craig R.J."/>
            <person name="Hasan A.R."/>
            <person name="Ness R.W."/>
            <person name="Keightley P.D."/>
        </authorList>
    </citation>
    <scope>NUCLEOTIDE SEQUENCE</scope>
    <source>
        <strain evidence="2">CCAP 11/70</strain>
    </source>
</reference>
<organism evidence="2 3">
    <name type="scientific">Edaphochlamys debaryana</name>
    <dbReference type="NCBI Taxonomy" id="47281"/>
    <lineage>
        <taxon>Eukaryota</taxon>
        <taxon>Viridiplantae</taxon>
        <taxon>Chlorophyta</taxon>
        <taxon>core chlorophytes</taxon>
        <taxon>Chlorophyceae</taxon>
        <taxon>CS clade</taxon>
        <taxon>Chlamydomonadales</taxon>
        <taxon>Chlamydomonadales incertae sedis</taxon>
        <taxon>Edaphochlamys</taxon>
    </lineage>
</organism>